<dbReference type="EMBL" id="BAAANL010000007">
    <property type="protein sequence ID" value="GAA1871922.1"/>
    <property type="molecule type" value="Genomic_DNA"/>
</dbReference>
<evidence type="ECO:0000256" key="1">
    <source>
        <dbReference type="SAM" id="MobiDB-lite"/>
    </source>
</evidence>
<accession>A0ABN2NJF0</accession>
<feature type="compositionally biased region" description="Low complexity" evidence="1">
    <location>
        <begin position="154"/>
        <end position="174"/>
    </location>
</feature>
<gene>
    <name evidence="2" type="ORF">GCM10009751_34120</name>
</gene>
<evidence type="ECO:0000313" key="3">
    <source>
        <dbReference type="Proteomes" id="UP001501094"/>
    </source>
</evidence>
<keyword evidence="3" id="KW-1185">Reference proteome</keyword>
<evidence type="ECO:0000313" key="2">
    <source>
        <dbReference type="EMBL" id="GAA1871922.1"/>
    </source>
</evidence>
<dbReference type="Pfam" id="PF10936">
    <property type="entry name" value="DUF2617"/>
    <property type="match status" value="2"/>
</dbReference>
<dbReference type="RefSeq" id="WP_344105237.1">
    <property type="nucleotide sequence ID" value="NZ_BAAANL010000007.1"/>
</dbReference>
<name>A0ABN2NJF0_9MICO</name>
<dbReference type="InterPro" id="IPR024486">
    <property type="entry name" value="DUF2617"/>
</dbReference>
<dbReference type="Proteomes" id="UP001501094">
    <property type="component" value="Unassembled WGS sequence"/>
</dbReference>
<organism evidence="2 3">
    <name type="scientific">Myceligenerans crystallogenes</name>
    <dbReference type="NCBI Taxonomy" id="316335"/>
    <lineage>
        <taxon>Bacteria</taxon>
        <taxon>Bacillati</taxon>
        <taxon>Actinomycetota</taxon>
        <taxon>Actinomycetes</taxon>
        <taxon>Micrococcales</taxon>
        <taxon>Promicromonosporaceae</taxon>
        <taxon>Myceligenerans</taxon>
    </lineage>
</organism>
<proteinExistence type="predicted"/>
<reference evidence="2 3" key="1">
    <citation type="journal article" date="2019" name="Int. J. Syst. Evol. Microbiol.">
        <title>The Global Catalogue of Microorganisms (GCM) 10K type strain sequencing project: providing services to taxonomists for standard genome sequencing and annotation.</title>
        <authorList>
            <consortium name="The Broad Institute Genomics Platform"/>
            <consortium name="The Broad Institute Genome Sequencing Center for Infectious Disease"/>
            <person name="Wu L."/>
            <person name="Ma J."/>
        </authorList>
    </citation>
    <scope>NUCLEOTIDE SEQUENCE [LARGE SCALE GENOMIC DNA]</scope>
    <source>
        <strain evidence="2 3">JCM 14326</strain>
    </source>
</reference>
<feature type="region of interest" description="Disordered" evidence="1">
    <location>
        <begin position="191"/>
        <end position="211"/>
    </location>
</feature>
<sequence length="211" mass="21765">MLTSLAVPYADTAATDLSFALDHPVLPALAVLDVPSSAGLPGLQLRLLGASHQAVLVAPEGTLVETLACLPGESGRPLPTRYDAEIAGLSYRFTLEIQRYADGAEFTREVAAVRDLVGSARHGLTGVFPGADDAVTALVAEPAVDWPAGPSGFAERAAGPAERAAGSAGPAAGPAGRLAWTTWHAYPETGDIVRTRSKVRPSPLRPGGERP</sequence>
<feature type="region of interest" description="Disordered" evidence="1">
    <location>
        <begin position="150"/>
        <end position="174"/>
    </location>
</feature>
<protein>
    <submittedName>
        <fullName evidence="2">DUF2617 family protein</fullName>
    </submittedName>
</protein>
<comment type="caution">
    <text evidence="2">The sequence shown here is derived from an EMBL/GenBank/DDBJ whole genome shotgun (WGS) entry which is preliminary data.</text>
</comment>